<keyword evidence="7" id="KW-1185">Reference proteome</keyword>
<keyword evidence="3" id="KW-0808">Transferase</keyword>
<dbReference type="AlphaFoldDB" id="A0A8J2P6F1"/>
<evidence type="ECO:0000256" key="3">
    <source>
        <dbReference type="ARBA" id="ARBA00022679"/>
    </source>
</evidence>
<organism evidence="6 7">
    <name type="scientific">Allacma fusca</name>
    <dbReference type="NCBI Taxonomy" id="39272"/>
    <lineage>
        <taxon>Eukaryota</taxon>
        <taxon>Metazoa</taxon>
        <taxon>Ecdysozoa</taxon>
        <taxon>Arthropoda</taxon>
        <taxon>Hexapoda</taxon>
        <taxon>Collembola</taxon>
        <taxon>Symphypleona</taxon>
        <taxon>Sminthuridae</taxon>
        <taxon>Allacma</taxon>
    </lineage>
</organism>
<evidence type="ECO:0008006" key="8">
    <source>
        <dbReference type="Google" id="ProtNLM"/>
    </source>
</evidence>
<dbReference type="EMBL" id="CAJVCH010150413">
    <property type="protein sequence ID" value="CAG7727562.1"/>
    <property type="molecule type" value="Genomic_DNA"/>
</dbReference>
<protein>
    <recommendedName>
        <fullName evidence="8">Glucuronosyltransferase</fullName>
    </recommendedName>
</protein>
<dbReference type="Pfam" id="PF00201">
    <property type="entry name" value="UDPGT"/>
    <property type="match status" value="1"/>
</dbReference>
<evidence type="ECO:0000256" key="1">
    <source>
        <dbReference type="ARBA" id="ARBA00009995"/>
    </source>
</evidence>
<dbReference type="PANTHER" id="PTHR48043:SF145">
    <property type="entry name" value="FI06409P-RELATED"/>
    <property type="match status" value="1"/>
</dbReference>
<keyword evidence="4" id="KW-1133">Transmembrane helix</keyword>
<keyword evidence="5" id="KW-0732">Signal</keyword>
<dbReference type="GO" id="GO:0008194">
    <property type="term" value="F:UDP-glycosyltransferase activity"/>
    <property type="evidence" value="ECO:0007669"/>
    <property type="project" value="InterPro"/>
</dbReference>
<evidence type="ECO:0000256" key="4">
    <source>
        <dbReference type="SAM" id="Phobius"/>
    </source>
</evidence>
<keyword evidence="2" id="KW-0328">Glycosyltransferase</keyword>
<dbReference type="PANTHER" id="PTHR48043">
    <property type="entry name" value="EG:EG0003.4 PROTEIN-RELATED"/>
    <property type="match status" value="1"/>
</dbReference>
<dbReference type="FunFam" id="3.40.50.2000:FF:000021">
    <property type="entry name" value="UDP-glucuronosyltransferase"/>
    <property type="match status" value="1"/>
</dbReference>
<dbReference type="OrthoDB" id="5835829at2759"/>
<evidence type="ECO:0000256" key="5">
    <source>
        <dbReference type="SAM" id="SignalP"/>
    </source>
</evidence>
<sequence>MEFKILFTLIPAVLFVNLAHSENIIFFYGGGTYSHKHAIWPLTSALADKGHKITFLSPHNKRPWLHPNITDVIPEKLEKLLSVFHIQDKLQQRLAGEELKVWNTLGDWSLSICKTILDDDDPTLQSLIYKSKFDLIFVNAAFGECAYIMNLVWKGKIILVDSTSILPYFPDIIGLNVETSWIPDISSQFLYPMGYFDRIHNFFYSIKFLYDRQYKLYPELEKLMQQVLRVDKVQNFAALELESTNIVFLNTHYTTDFARALPPNIIHVGGLQFWEPRVETIPEKMRRFMDDAEEGIILMVLGTSYDLSKTNEKFHTIFWETVKAFPKIRFIFSWEGETPEHIPKNLLLSKWMPQKEVLGHPKMKAFISHCGLYSIAEATYHGVPIIGIPLVADEDYDVYRIEMEAIGVRLEVKTMTSPELQKAVKEVLTNKKYQNNMKKLSKLTRERPMSPIDTGVWWAEMVLRHDDLSTLKPRTENLSWIQLRNLDVFAFIFLIISLITILIAKIINFGISILI</sequence>
<keyword evidence="4" id="KW-0812">Transmembrane</keyword>
<accession>A0A8J2P6F1</accession>
<evidence type="ECO:0000256" key="2">
    <source>
        <dbReference type="ARBA" id="ARBA00022676"/>
    </source>
</evidence>
<feature type="transmembrane region" description="Helical" evidence="4">
    <location>
        <begin position="488"/>
        <end position="511"/>
    </location>
</feature>
<dbReference type="CDD" id="cd03784">
    <property type="entry name" value="GT1_Gtf-like"/>
    <property type="match status" value="1"/>
</dbReference>
<feature type="signal peptide" evidence="5">
    <location>
        <begin position="1"/>
        <end position="21"/>
    </location>
</feature>
<name>A0A8J2P6F1_9HEXA</name>
<reference evidence="6" key="1">
    <citation type="submission" date="2021-06" db="EMBL/GenBank/DDBJ databases">
        <authorList>
            <person name="Hodson N. C."/>
            <person name="Mongue J. A."/>
            <person name="Jaron S. K."/>
        </authorList>
    </citation>
    <scope>NUCLEOTIDE SEQUENCE</scope>
</reference>
<proteinExistence type="inferred from homology"/>
<evidence type="ECO:0000313" key="7">
    <source>
        <dbReference type="Proteomes" id="UP000708208"/>
    </source>
</evidence>
<feature type="chain" id="PRO_5035233236" description="Glucuronosyltransferase" evidence="5">
    <location>
        <begin position="22"/>
        <end position="515"/>
    </location>
</feature>
<gene>
    <name evidence="6" type="ORF">AFUS01_LOCUS16398</name>
</gene>
<keyword evidence="4" id="KW-0472">Membrane</keyword>
<dbReference type="Proteomes" id="UP000708208">
    <property type="component" value="Unassembled WGS sequence"/>
</dbReference>
<dbReference type="InterPro" id="IPR002213">
    <property type="entry name" value="UDP_glucos_trans"/>
</dbReference>
<comment type="caution">
    <text evidence="6">The sequence shown here is derived from an EMBL/GenBank/DDBJ whole genome shotgun (WGS) entry which is preliminary data.</text>
</comment>
<comment type="similarity">
    <text evidence="1">Belongs to the UDP-glycosyltransferase family.</text>
</comment>
<evidence type="ECO:0000313" key="6">
    <source>
        <dbReference type="EMBL" id="CAG7727562.1"/>
    </source>
</evidence>
<dbReference type="InterPro" id="IPR050271">
    <property type="entry name" value="UDP-glycosyltransferase"/>
</dbReference>